<dbReference type="OrthoDB" id="5916510at2"/>
<proteinExistence type="predicted"/>
<dbReference type="Proteomes" id="UP000004374">
    <property type="component" value="Unassembled WGS sequence"/>
</dbReference>
<evidence type="ECO:0000313" key="2">
    <source>
        <dbReference type="Proteomes" id="UP000004374"/>
    </source>
</evidence>
<keyword evidence="2" id="KW-1185">Reference proteome</keyword>
<evidence type="ECO:0000313" key="1">
    <source>
        <dbReference type="EMBL" id="GAB57767.1"/>
    </source>
</evidence>
<reference evidence="1 2" key="1">
    <citation type="journal article" date="2012" name="J. Bacteriol.">
        <title>Genome Sequence of the Protease-Producing Bacterium Rheinheimera nanhaiensis E407-8T, Isolated from Deep-Sea Sediment of the South China Sea.</title>
        <authorList>
            <person name="Zhang X.-Y."/>
            <person name="Zhang Y.-J."/>
            <person name="Qin Q.-L."/>
            <person name="Xie B.-B."/>
            <person name="Chen X.-L."/>
            <person name="Zhou B.-C."/>
            <person name="Zhang Y.-Z."/>
        </authorList>
    </citation>
    <scope>NUCLEOTIDE SEQUENCE [LARGE SCALE GENOMIC DNA]</scope>
    <source>
        <strain evidence="1 2">E407-8</strain>
    </source>
</reference>
<name>I1DUN9_9GAMM</name>
<gene>
    <name evidence="1" type="ORF">RNAN_0736</name>
</gene>
<organism evidence="1 2">
    <name type="scientific">Rheinheimera nanhaiensis E407-8</name>
    <dbReference type="NCBI Taxonomy" id="562729"/>
    <lineage>
        <taxon>Bacteria</taxon>
        <taxon>Pseudomonadati</taxon>
        <taxon>Pseudomonadota</taxon>
        <taxon>Gammaproteobacteria</taxon>
        <taxon>Chromatiales</taxon>
        <taxon>Chromatiaceae</taxon>
        <taxon>Rheinheimera</taxon>
    </lineage>
</organism>
<dbReference type="RefSeq" id="WP_008218825.1">
    <property type="nucleotide sequence ID" value="NZ_BAFK01000003.1"/>
</dbReference>
<dbReference type="AlphaFoldDB" id="I1DUN9"/>
<accession>I1DUN9</accession>
<comment type="caution">
    <text evidence="1">The sequence shown here is derived from an EMBL/GenBank/DDBJ whole genome shotgun (WGS) entry which is preliminary data.</text>
</comment>
<dbReference type="EMBL" id="BAFK01000003">
    <property type="protein sequence ID" value="GAB57767.1"/>
    <property type="molecule type" value="Genomic_DNA"/>
</dbReference>
<sequence length="213" mass="22750">MARSVYVAAEYKEDPLGFLIKLMDLTQYATELKSLSNGLYLLTGILTFRSLNHLDRMKVNKAILDLPRGYLLAKLAPMTAKMIANPYWFSWSLSDDELKSYYKLNNDFASSVEKLGLDFGSLTAVTLGGALLAASESGVKTAIVNAAKQGSNSNLAGAAAKKFGASGVTVQRAGVAAAIVTVFAGCMHALTATGANNAKKELAMRGLLRLEDF</sequence>
<protein>
    <submittedName>
        <fullName evidence="1">Uncharacterized protein</fullName>
    </submittedName>
</protein>